<keyword evidence="2" id="KW-0472">Membrane</keyword>
<reference evidence="4" key="1">
    <citation type="submission" date="2020-05" db="EMBL/GenBank/DDBJ databases">
        <title>Phylogenomic resolution of chytrid fungi.</title>
        <authorList>
            <person name="Stajich J.E."/>
            <person name="Amses K."/>
            <person name="Simmons R."/>
            <person name="Seto K."/>
            <person name="Myers J."/>
            <person name="Bonds A."/>
            <person name="Quandt C.A."/>
            <person name="Barry K."/>
            <person name="Liu P."/>
            <person name="Grigoriev I."/>
            <person name="Longcore J.E."/>
            <person name="James T.Y."/>
        </authorList>
    </citation>
    <scope>NUCLEOTIDE SEQUENCE</scope>
    <source>
        <strain evidence="4">JEL0379</strain>
    </source>
</reference>
<evidence type="ECO:0000256" key="1">
    <source>
        <dbReference type="SAM" id="MobiDB-lite"/>
    </source>
</evidence>
<dbReference type="AlphaFoldDB" id="A0AAD5XTF9"/>
<keyword evidence="2" id="KW-1133">Transmembrane helix</keyword>
<evidence type="ECO:0000313" key="4">
    <source>
        <dbReference type="EMBL" id="KAJ3182660.1"/>
    </source>
</evidence>
<feature type="transmembrane region" description="Helical" evidence="2">
    <location>
        <begin position="67"/>
        <end position="85"/>
    </location>
</feature>
<organism evidence="4 5">
    <name type="scientific">Geranomyces variabilis</name>
    <dbReference type="NCBI Taxonomy" id="109894"/>
    <lineage>
        <taxon>Eukaryota</taxon>
        <taxon>Fungi</taxon>
        <taxon>Fungi incertae sedis</taxon>
        <taxon>Chytridiomycota</taxon>
        <taxon>Chytridiomycota incertae sedis</taxon>
        <taxon>Chytridiomycetes</taxon>
        <taxon>Spizellomycetales</taxon>
        <taxon>Powellomycetaceae</taxon>
        <taxon>Geranomyces</taxon>
    </lineage>
</organism>
<feature type="domain" description="DUF7719" evidence="3">
    <location>
        <begin position="132"/>
        <end position="193"/>
    </location>
</feature>
<name>A0AAD5XTF9_9FUNG</name>
<dbReference type="Proteomes" id="UP001212152">
    <property type="component" value="Unassembled WGS sequence"/>
</dbReference>
<accession>A0AAD5XTF9</accession>
<evidence type="ECO:0000259" key="3">
    <source>
        <dbReference type="Pfam" id="PF24841"/>
    </source>
</evidence>
<gene>
    <name evidence="4" type="ORF">HDU87_007999</name>
</gene>
<dbReference type="InterPro" id="IPR056136">
    <property type="entry name" value="DUF7719"/>
</dbReference>
<dbReference type="EMBL" id="JADGJQ010000008">
    <property type="protein sequence ID" value="KAJ3182660.1"/>
    <property type="molecule type" value="Genomic_DNA"/>
</dbReference>
<feature type="compositionally biased region" description="Low complexity" evidence="1">
    <location>
        <begin position="52"/>
        <end position="61"/>
    </location>
</feature>
<sequence length="208" mass="22924">MPKKTTKTPSPAVSDHAPLLDISEDEQWRIVNETGLLHKLRSDPNAPGAVKSPTSSASSPTPFAEDYVFQSILLTIPLTTLHGFLDYVVHLQYGFLNLFDTSHVLRRQVPLAPALFLFMWLTSRFRTRLLAQVAFCVASIVCGCGLIRCSEGEPAFGEMAKAPGLAVLWVYFVVMMRLGPAVASLALCFAYYARNWAWTGGIRGGFEL</sequence>
<keyword evidence="5" id="KW-1185">Reference proteome</keyword>
<feature type="region of interest" description="Disordered" evidence="1">
    <location>
        <begin position="39"/>
        <end position="61"/>
    </location>
</feature>
<dbReference type="PANTHER" id="PTHR37846">
    <property type="entry name" value="YALI0B21296P"/>
    <property type="match status" value="1"/>
</dbReference>
<feature type="transmembrane region" description="Helical" evidence="2">
    <location>
        <begin position="168"/>
        <end position="193"/>
    </location>
</feature>
<dbReference type="PANTHER" id="PTHR37846:SF1">
    <property type="entry name" value="DEACETYLASE-LIKE PROTEIN"/>
    <property type="match status" value="1"/>
</dbReference>
<evidence type="ECO:0000313" key="5">
    <source>
        <dbReference type="Proteomes" id="UP001212152"/>
    </source>
</evidence>
<protein>
    <recommendedName>
        <fullName evidence="3">DUF7719 domain-containing protein</fullName>
    </recommendedName>
</protein>
<dbReference type="Pfam" id="PF24841">
    <property type="entry name" value="DUF7719"/>
    <property type="match status" value="1"/>
</dbReference>
<evidence type="ECO:0000256" key="2">
    <source>
        <dbReference type="SAM" id="Phobius"/>
    </source>
</evidence>
<feature type="transmembrane region" description="Helical" evidence="2">
    <location>
        <begin position="105"/>
        <end position="122"/>
    </location>
</feature>
<feature type="transmembrane region" description="Helical" evidence="2">
    <location>
        <begin position="129"/>
        <end position="148"/>
    </location>
</feature>
<comment type="caution">
    <text evidence="4">The sequence shown here is derived from an EMBL/GenBank/DDBJ whole genome shotgun (WGS) entry which is preliminary data.</text>
</comment>
<proteinExistence type="predicted"/>
<keyword evidence="2" id="KW-0812">Transmembrane</keyword>